<comment type="caution">
    <text evidence="1">The sequence shown here is derived from an EMBL/GenBank/DDBJ whole genome shotgun (WGS) entry which is preliminary data.</text>
</comment>
<dbReference type="Proteomes" id="UP000823775">
    <property type="component" value="Unassembled WGS sequence"/>
</dbReference>
<sequence>MEKWAEEGWRRGGGRLVGGGFERERGTMRMMVASQGRGIFFCKGRQEGFGTNRVSTTIIELELPNIPKGGGNQVECSSEAEDYGGFGGCPQNFCPSVEFMVDTGLLAEFRKNFIARNRRKEY</sequence>
<name>A0ABS8W3C0_DATST</name>
<reference evidence="1 2" key="1">
    <citation type="journal article" date="2021" name="BMC Genomics">
        <title>Datura genome reveals duplications of psychoactive alkaloid biosynthetic genes and high mutation rate following tissue culture.</title>
        <authorList>
            <person name="Rajewski A."/>
            <person name="Carter-House D."/>
            <person name="Stajich J."/>
            <person name="Litt A."/>
        </authorList>
    </citation>
    <scope>NUCLEOTIDE SEQUENCE [LARGE SCALE GENOMIC DNA]</scope>
    <source>
        <strain evidence="1">AR-01</strain>
    </source>
</reference>
<dbReference type="EMBL" id="JACEIK010006101">
    <property type="protein sequence ID" value="MCE2055089.1"/>
    <property type="molecule type" value="Genomic_DNA"/>
</dbReference>
<protein>
    <submittedName>
        <fullName evidence="1">Uncharacterized protein</fullName>
    </submittedName>
</protein>
<accession>A0ABS8W3C0</accession>
<evidence type="ECO:0000313" key="1">
    <source>
        <dbReference type="EMBL" id="MCE2055089.1"/>
    </source>
</evidence>
<evidence type="ECO:0000313" key="2">
    <source>
        <dbReference type="Proteomes" id="UP000823775"/>
    </source>
</evidence>
<organism evidence="1 2">
    <name type="scientific">Datura stramonium</name>
    <name type="common">Jimsonweed</name>
    <name type="synonym">Common thornapple</name>
    <dbReference type="NCBI Taxonomy" id="4076"/>
    <lineage>
        <taxon>Eukaryota</taxon>
        <taxon>Viridiplantae</taxon>
        <taxon>Streptophyta</taxon>
        <taxon>Embryophyta</taxon>
        <taxon>Tracheophyta</taxon>
        <taxon>Spermatophyta</taxon>
        <taxon>Magnoliopsida</taxon>
        <taxon>eudicotyledons</taxon>
        <taxon>Gunneridae</taxon>
        <taxon>Pentapetalae</taxon>
        <taxon>asterids</taxon>
        <taxon>lamiids</taxon>
        <taxon>Solanales</taxon>
        <taxon>Solanaceae</taxon>
        <taxon>Solanoideae</taxon>
        <taxon>Datureae</taxon>
        <taxon>Datura</taxon>
    </lineage>
</organism>
<proteinExistence type="predicted"/>
<gene>
    <name evidence="1" type="ORF">HAX54_041967</name>
</gene>
<keyword evidence="2" id="KW-1185">Reference proteome</keyword>